<evidence type="ECO:0000313" key="3">
    <source>
        <dbReference type="Proteomes" id="UP000326565"/>
    </source>
</evidence>
<organism evidence="2 3">
    <name type="scientific">Aspergillus leporis</name>
    <dbReference type="NCBI Taxonomy" id="41062"/>
    <lineage>
        <taxon>Eukaryota</taxon>
        <taxon>Fungi</taxon>
        <taxon>Dikarya</taxon>
        <taxon>Ascomycota</taxon>
        <taxon>Pezizomycotina</taxon>
        <taxon>Eurotiomycetes</taxon>
        <taxon>Eurotiomycetidae</taxon>
        <taxon>Eurotiales</taxon>
        <taxon>Aspergillaceae</taxon>
        <taxon>Aspergillus</taxon>
        <taxon>Aspergillus subgen. Circumdati</taxon>
    </lineage>
</organism>
<protein>
    <submittedName>
        <fullName evidence="2">CoA-transferase family III domain-containing protein</fullName>
    </submittedName>
</protein>
<evidence type="ECO:0000256" key="1">
    <source>
        <dbReference type="ARBA" id="ARBA00008383"/>
    </source>
</evidence>
<dbReference type="Gene3D" id="3.40.50.10540">
    <property type="entry name" value="Crotonobetainyl-coa:carnitine coa-transferase, domain 1"/>
    <property type="match status" value="1"/>
</dbReference>
<comment type="similarity">
    <text evidence="1">Belongs to the CoA-transferase III family.</text>
</comment>
<dbReference type="InterPro" id="IPR003673">
    <property type="entry name" value="CoA-Trfase_fam_III"/>
</dbReference>
<dbReference type="Proteomes" id="UP000326565">
    <property type="component" value="Unassembled WGS sequence"/>
</dbReference>
<sequence length="496" mass="53336">MTSNNPFSSSAPAESPVIDRTSFSAKDTVEYIWRSLGLPEESLPSLQISGTEPGLPSSFKIADLAQASISLAALLAAQIHALRNSIPTPVVTVPRHHAVIEFKSERLYSFPGQPLPDTWGPLSGLHKSLDGYVRVHDSFPNHHSGTKALLGCSPDAGRAEVASKIASWRSVDLESAAFEAGVVISALRSYSEWDALPQARAVSNFPILLRKIGDAPAGLPQEMRAANADKSLRGLRVLEFSRVIAAPLSGRTLAAHGADVLWVTSPNLPDLPVLDRDLGRGKRTVQLDLLTEEGSKDLNRLLEGAHVVIQGYRPGSLASRGLSPDKLAQRFSDRGIICANLSAYGPASPWSDKRGFDSLVQTCSGMNISEAEHYGAGEPARPMPCQALDHAAGYFLASGIEAALYKQATEGGSWEVNVSLAGVMKYLRSLGQFKGKDGFQAQDYKCTADVPLEYLETRSTGFGEMTAVRPSALIQGVRIGWDIMPKPLGSDEKKWL</sequence>
<dbReference type="Pfam" id="PF02515">
    <property type="entry name" value="CoA_transf_3"/>
    <property type="match status" value="1"/>
</dbReference>
<dbReference type="PANTHER" id="PTHR48228">
    <property type="entry name" value="SUCCINYL-COA--D-CITRAMALATE COA-TRANSFERASE"/>
    <property type="match status" value="1"/>
</dbReference>
<dbReference type="EMBL" id="ML732309">
    <property type="protein sequence ID" value="KAB8070249.1"/>
    <property type="molecule type" value="Genomic_DNA"/>
</dbReference>
<reference evidence="2 3" key="1">
    <citation type="submission" date="2019-04" db="EMBL/GenBank/DDBJ databases">
        <title>Friends and foes A comparative genomics study of 23 Aspergillus species from section Flavi.</title>
        <authorList>
            <consortium name="DOE Joint Genome Institute"/>
            <person name="Kjaerbolling I."/>
            <person name="Vesth T."/>
            <person name="Frisvad J.C."/>
            <person name="Nybo J.L."/>
            <person name="Theobald S."/>
            <person name="Kildgaard S."/>
            <person name="Isbrandt T."/>
            <person name="Kuo A."/>
            <person name="Sato A."/>
            <person name="Lyhne E.K."/>
            <person name="Kogle M.E."/>
            <person name="Wiebenga A."/>
            <person name="Kun R.S."/>
            <person name="Lubbers R.J."/>
            <person name="Makela M.R."/>
            <person name="Barry K."/>
            <person name="Chovatia M."/>
            <person name="Clum A."/>
            <person name="Daum C."/>
            <person name="Haridas S."/>
            <person name="He G."/>
            <person name="LaButti K."/>
            <person name="Lipzen A."/>
            <person name="Mondo S."/>
            <person name="Riley R."/>
            <person name="Salamov A."/>
            <person name="Simmons B.A."/>
            <person name="Magnuson J.K."/>
            <person name="Henrissat B."/>
            <person name="Mortensen U.H."/>
            <person name="Larsen T.O."/>
            <person name="Devries R.P."/>
            <person name="Grigoriev I.V."/>
            <person name="Machida M."/>
            <person name="Baker S.E."/>
            <person name="Andersen M.R."/>
        </authorList>
    </citation>
    <scope>NUCLEOTIDE SEQUENCE [LARGE SCALE GENOMIC DNA]</scope>
    <source>
        <strain evidence="2 3">CBS 151.66</strain>
    </source>
</reference>
<dbReference type="PANTHER" id="PTHR48228:SF4">
    <property type="entry name" value="BLR3030 PROTEIN"/>
    <property type="match status" value="1"/>
</dbReference>
<proteinExistence type="inferred from homology"/>
<dbReference type="SUPFAM" id="SSF89796">
    <property type="entry name" value="CoA-transferase family III (CaiB/BaiF)"/>
    <property type="match status" value="2"/>
</dbReference>
<keyword evidence="2" id="KW-0808">Transferase</keyword>
<dbReference type="InterPro" id="IPR050509">
    <property type="entry name" value="CoA-transferase_III"/>
</dbReference>
<accession>A0A5N5WPN9</accession>
<name>A0A5N5WPN9_9EURO</name>
<dbReference type="InterPro" id="IPR023606">
    <property type="entry name" value="CoA-Trfase_III_dom_1_sf"/>
</dbReference>
<gene>
    <name evidence="2" type="ORF">BDV29DRAFT_160632</name>
</gene>
<keyword evidence="3" id="KW-1185">Reference proteome</keyword>
<dbReference type="GO" id="GO:0016740">
    <property type="term" value="F:transferase activity"/>
    <property type="evidence" value="ECO:0007669"/>
    <property type="project" value="UniProtKB-KW"/>
</dbReference>
<evidence type="ECO:0000313" key="2">
    <source>
        <dbReference type="EMBL" id="KAB8070249.1"/>
    </source>
</evidence>
<dbReference type="AlphaFoldDB" id="A0A5N5WPN9"/>
<dbReference type="OrthoDB" id="5863171at2759"/>